<dbReference type="SUPFAM" id="SSF48371">
    <property type="entry name" value="ARM repeat"/>
    <property type="match status" value="1"/>
</dbReference>
<dbReference type="OrthoDB" id="10263597at2759"/>
<dbReference type="InterPro" id="IPR016024">
    <property type="entry name" value="ARM-type_fold"/>
</dbReference>
<evidence type="ECO:0000259" key="10">
    <source>
        <dbReference type="Pfam" id="PF07540"/>
    </source>
</evidence>
<evidence type="ECO:0000259" key="9">
    <source>
        <dbReference type="Pfam" id="PF03914"/>
    </source>
</evidence>
<gene>
    <name evidence="11" type="primary">Noc3l</name>
    <name evidence="11" type="ORF">OCEOCE_R14031</name>
</gene>
<evidence type="ECO:0000256" key="3">
    <source>
        <dbReference type="ARBA" id="ARBA00015430"/>
    </source>
</evidence>
<accession>A0A7K8TTM6</accession>
<dbReference type="InterPro" id="IPR016903">
    <property type="entry name" value="Nucleolar_cplx-assoc_3"/>
</dbReference>
<keyword evidence="5" id="KW-0539">Nucleus</keyword>
<dbReference type="GO" id="GO:0003682">
    <property type="term" value="F:chromatin binding"/>
    <property type="evidence" value="ECO:0007669"/>
    <property type="project" value="TreeGrafter"/>
</dbReference>
<evidence type="ECO:0000256" key="6">
    <source>
        <dbReference type="ARBA" id="ARBA00032701"/>
    </source>
</evidence>
<feature type="coiled-coil region" evidence="8">
    <location>
        <begin position="454"/>
        <end position="490"/>
    </location>
</feature>
<dbReference type="AlphaFoldDB" id="A0A7K8TTM6"/>
<sequence>RKNTKRVPSFRKLLRTSKIKLDNKLKNKQYKQQSAAKKYRKEQKKLREAVRDAISKKPFPLDECKKKQVAEKREEEEEEDALPLDMMDEDDLKLMEDLAQKASFLTRDLSSDEPVHIKKRKHESVIEKYEKVPRRMQTEPEKELIHLLPIKDKGGIIPQTMEKPVLNVAQDEEFFLEEMEEAEDFNEEPLPVLTPEEMAAQRRQKLQERKMHIAALASAILSEPDNNIKKLKELRAMLMEQDPNVAVIVRKLVMVSLMEIFKDIAPSYKIRPLTEAEKATKVKKETQKLREFEEGLVSQYKFYLENLEQTIKDWKQRKLKKSNVISLKAYKGLAEIAVKCLCELLVALPHFNFHNNIIVLIVPLMNDASKMISELCFEAVKKLFKQDKLGYASLGVVKVISGLVRGRNYNVRPEVRVFLLYYTIFFLFLHLRIKEVELQKDSEDIAPKKKFMTYKEKRKNLSRMQRKWKKAEEKLERELLEAEASESKEKKLKLAKTLNIVFVTYFRILKKAQKSPLLPAVLEGLAKFAHLINVEFFDDLLIVLHSLIASGVLSYRESLHCILSAFHILSGQGDVLNIDPMKFYTHLYKTLFSLHAGGTNDDIGIVLQCLDVMFAKRRKQVSQQRALAFLKRLSTLALHVLPNSSVGILATNRVLMHTFPKMDLLLDNESQGSGVYLPELDEPEHCNAQNTALWELHLLRRHYHPTVQKFAAHLIVGAPTEGSGALSLDLSQRPATELFEAYSMKGMTFNPPVASVTPRRKDTFSQMDSFIDEELNKQLQQHISETVVHKRLDFAKHLKESSLL</sequence>
<evidence type="ECO:0000313" key="12">
    <source>
        <dbReference type="Proteomes" id="UP000569728"/>
    </source>
</evidence>
<organism evidence="11 12">
    <name type="scientific">Oceanites oceanicus</name>
    <name type="common">Wilson's storm petrel</name>
    <name type="synonym">Procellaria oceanica</name>
    <dbReference type="NCBI Taxonomy" id="79653"/>
    <lineage>
        <taxon>Eukaryota</taxon>
        <taxon>Metazoa</taxon>
        <taxon>Chordata</taxon>
        <taxon>Craniata</taxon>
        <taxon>Vertebrata</taxon>
        <taxon>Euteleostomi</taxon>
        <taxon>Archelosauria</taxon>
        <taxon>Archosauria</taxon>
        <taxon>Dinosauria</taxon>
        <taxon>Saurischia</taxon>
        <taxon>Theropoda</taxon>
        <taxon>Coelurosauria</taxon>
        <taxon>Aves</taxon>
        <taxon>Neognathae</taxon>
        <taxon>Neoaves</taxon>
        <taxon>Aequornithes</taxon>
        <taxon>Procellariiformes</taxon>
        <taxon>Hydrobatidae</taxon>
        <taxon>Oceanites</taxon>
    </lineage>
</organism>
<dbReference type="GO" id="GO:0006270">
    <property type="term" value="P:DNA replication initiation"/>
    <property type="evidence" value="ECO:0007669"/>
    <property type="project" value="TreeGrafter"/>
</dbReference>
<evidence type="ECO:0000256" key="4">
    <source>
        <dbReference type="ARBA" id="ARBA00023054"/>
    </source>
</evidence>
<dbReference type="InterPro" id="IPR011501">
    <property type="entry name" value="Noc3_N"/>
</dbReference>
<dbReference type="PANTHER" id="PTHR14428">
    <property type="entry name" value="NUCLEOLAR COMPLEX PROTEIN 3"/>
    <property type="match status" value="1"/>
</dbReference>
<evidence type="ECO:0000256" key="8">
    <source>
        <dbReference type="SAM" id="Coils"/>
    </source>
</evidence>
<dbReference type="InterPro" id="IPR005612">
    <property type="entry name" value="CCAAT-binding_factor"/>
</dbReference>
<proteinExistence type="inferred from homology"/>
<feature type="non-terminal residue" evidence="11">
    <location>
        <position position="1"/>
    </location>
</feature>
<evidence type="ECO:0000256" key="1">
    <source>
        <dbReference type="ARBA" id="ARBA00004604"/>
    </source>
</evidence>
<keyword evidence="12" id="KW-1185">Reference proteome</keyword>
<dbReference type="EMBL" id="VWZA01000276">
    <property type="protein sequence ID" value="NXF45625.1"/>
    <property type="molecule type" value="Genomic_DNA"/>
</dbReference>
<comment type="subcellular location">
    <subcellularLocation>
        <location evidence="1">Nucleus</location>
        <location evidence="1">Nucleolus</location>
    </subcellularLocation>
</comment>
<evidence type="ECO:0000313" key="11">
    <source>
        <dbReference type="EMBL" id="NXF45625.1"/>
    </source>
</evidence>
<dbReference type="PANTHER" id="PTHR14428:SF5">
    <property type="entry name" value="NUCLEOLAR COMPLEX PROTEIN 3 HOMOLOG"/>
    <property type="match status" value="1"/>
</dbReference>
<comment type="similarity">
    <text evidence="2">Belongs to the CBF/MAK21 family.</text>
</comment>
<feature type="domain" description="Nucleolar complex-associated protein 3 N-terminal" evidence="10">
    <location>
        <begin position="209"/>
        <end position="303"/>
    </location>
</feature>
<feature type="domain" description="CCAAT-binding factor" evidence="9">
    <location>
        <begin position="558"/>
        <end position="711"/>
    </location>
</feature>
<dbReference type="Pfam" id="PF03914">
    <property type="entry name" value="CBF"/>
    <property type="match status" value="1"/>
</dbReference>
<keyword evidence="4 8" id="KW-0175">Coiled coil</keyword>
<name>A0A7K8TTM6_OCEOC</name>
<evidence type="ECO:0000256" key="2">
    <source>
        <dbReference type="ARBA" id="ARBA00007797"/>
    </source>
</evidence>
<evidence type="ECO:0000256" key="7">
    <source>
        <dbReference type="ARBA" id="ARBA00032937"/>
    </source>
</evidence>
<reference evidence="11 12" key="1">
    <citation type="submission" date="2019-09" db="EMBL/GenBank/DDBJ databases">
        <title>Bird 10,000 Genomes (B10K) Project - Family phase.</title>
        <authorList>
            <person name="Zhang G."/>
        </authorList>
    </citation>
    <scope>NUCLEOTIDE SEQUENCE [LARGE SCALE GENOMIC DNA]</scope>
    <source>
        <strain evidence="11">B10K-CU-031-11</strain>
        <tissue evidence="11">Muscle</tissue>
    </source>
</reference>
<evidence type="ECO:0000256" key="5">
    <source>
        <dbReference type="ARBA" id="ARBA00023242"/>
    </source>
</evidence>
<dbReference type="Proteomes" id="UP000569728">
    <property type="component" value="Unassembled WGS sequence"/>
</dbReference>
<comment type="caution">
    <text evidence="11">The sequence shown here is derived from an EMBL/GenBank/DDBJ whole genome shotgun (WGS) entry which is preliminary data.</text>
</comment>
<protein>
    <recommendedName>
        <fullName evidence="3">Nucleolar complex protein 3 homolog</fullName>
    </recommendedName>
    <alternativeName>
        <fullName evidence="7">NOC3-like protein</fullName>
    </alternativeName>
    <alternativeName>
        <fullName evidence="6">Nucleolar complex-associated protein 3-like protein</fullName>
    </alternativeName>
</protein>
<dbReference type="PIRSF" id="PIRSF028977">
    <property type="entry name" value="Nucleolar_complex_p3"/>
    <property type="match status" value="1"/>
</dbReference>
<dbReference type="Pfam" id="PF07540">
    <property type="entry name" value="NOC3p"/>
    <property type="match status" value="1"/>
</dbReference>
<feature type="non-terminal residue" evidence="11">
    <location>
        <position position="804"/>
    </location>
</feature>
<dbReference type="GO" id="GO:0005730">
    <property type="term" value="C:nucleolus"/>
    <property type="evidence" value="ECO:0007669"/>
    <property type="project" value="UniProtKB-SubCell"/>
</dbReference>